<dbReference type="GO" id="GO:0042597">
    <property type="term" value="C:periplasmic space"/>
    <property type="evidence" value="ECO:0007669"/>
    <property type="project" value="InterPro"/>
</dbReference>
<dbReference type="Pfam" id="PF07813">
    <property type="entry name" value="LTXXQ"/>
    <property type="match status" value="1"/>
</dbReference>
<gene>
    <name evidence="2" type="ordered locus">BURPS1710b_2279</name>
</gene>
<feature type="region of interest" description="Disordered" evidence="1">
    <location>
        <begin position="282"/>
        <end position="314"/>
    </location>
</feature>
<dbReference type="HOGENOM" id="CLU_055970_0_0_4"/>
<evidence type="ECO:0000256" key="1">
    <source>
        <dbReference type="SAM" id="MobiDB-lite"/>
    </source>
</evidence>
<dbReference type="InterPro" id="IPR012899">
    <property type="entry name" value="LTXXQ"/>
</dbReference>
<sequence>MREALLRGLLRIVGIAARETRARDDNLADGAAPRLAQSLVEYRDPRAAAAAAAAAAASMRRCVDARPRPRATHIGRRARRRFPHAAAIGAAAISIRFGCKQMSHCRPMARRRATNSAESAACKRPGAPPPPSGCPSDDHPGAPMKKISLTFAAALALAATLAHAQTGASAPAAAASAPAAAARHEARVEERITYLHNQLRITPEQESQWKTFADTMRDNGATMARLYRERMENKTASALDDMKQYAELTQANADGAKKLADAFTPLYASFPAEQKALADSTFRKWLHPEPGKARARKHPGKADGQPASSAGGAQ</sequence>
<dbReference type="AlphaFoldDB" id="Q3JRX9"/>
<dbReference type="EMBL" id="CP000124">
    <property type="protein sequence ID" value="ABA47519.1"/>
    <property type="molecule type" value="Genomic_DNA"/>
</dbReference>
<accession>Q3JRX9</accession>
<evidence type="ECO:0000313" key="3">
    <source>
        <dbReference type="Proteomes" id="UP000002700"/>
    </source>
</evidence>
<name>Q3JRX9_BURP1</name>
<dbReference type="KEGG" id="bpm:BURPS1710b_2279"/>
<dbReference type="Proteomes" id="UP000002700">
    <property type="component" value="Chromosome I"/>
</dbReference>
<protein>
    <recommendedName>
        <fullName evidence="4">LTXXQ motif family protein</fullName>
    </recommendedName>
</protein>
<feature type="region of interest" description="Disordered" evidence="1">
    <location>
        <begin position="110"/>
        <end position="141"/>
    </location>
</feature>
<reference evidence="2 3" key="1">
    <citation type="submission" date="2005-09" db="EMBL/GenBank/DDBJ databases">
        <authorList>
            <person name="Woods D.E."/>
            <person name="Nierman W.C."/>
        </authorList>
    </citation>
    <scope>NUCLEOTIDE SEQUENCE [LARGE SCALE GENOMIC DNA]</scope>
    <source>
        <strain evidence="2 3">1710b</strain>
    </source>
</reference>
<evidence type="ECO:0000313" key="2">
    <source>
        <dbReference type="EMBL" id="ABA47519.1"/>
    </source>
</evidence>
<evidence type="ECO:0008006" key="4">
    <source>
        <dbReference type="Google" id="ProtNLM"/>
    </source>
</evidence>
<proteinExistence type="predicted"/>
<organism evidence="2 3">
    <name type="scientific">Burkholderia pseudomallei (strain 1710b)</name>
    <dbReference type="NCBI Taxonomy" id="320372"/>
    <lineage>
        <taxon>Bacteria</taxon>
        <taxon>Pseudomonadati</taxon>
        <taxon>Pseudomonadota</taxon>
        <taxon>Betaproteobacteria</taxon>
        <taxon>Burkholderiales</taxon>
        <taxon>Burkholderiaceae</taxon>
        <taxon>Burkholderia</taxon>
        <taxon>pseudomallei group</taxon>
    </lineage>
</organism>
<dbReference type="EnsemblBacteria" id="ABA47519">
    <property type="protein sequence ID" value="ABA47519"/>
    <property type="gene ID" value="BURPS1710b_2279"/>
</dbReference>